<gene>
    <name evidence="1" type="ORF">OVA965_LOCUS12657</name>
    <name evidence="2" type="ORF">TMI583_LOCUS12661</name>
</gene>
<reference evidence="2" key="1">
    <citation type="submission" date="2021-02" db="EMBL/GenBank/DDBJ databases">
        <authorList>
            <person name="Nowell W R."/>
        </authorList>
    </citation>
    <scope>NUCLEOTIDE SEQUENCE</scope>
</reference>
<protein>
    <submittedName>
        <fullName evidence="2">Uncharacterized protein</fullName>
    </submittedName>
</protein>
<evidence type="ECO:0000313" key="2">
    <source>
        <dbReference type="EMBL" id="CAF3734244.1"/>
    </source>
</evidence>
<organism evidence="2 3">
    <name type="scientific">Didymodactylos carnosus</name>
    <dbReference type="NCBI Taxonomy" id="1234261"/>
    <lineage>
        <taxon>Eukaryota</taxon>
        <taxon>Metazoa</taxon>
        <taxon>Spiralia</taxon>
        <taxon>Gnathifera</taxon>
        <taxon>Rotifera</taxon>
        <taxon>Eurotatoria</taxon>
        <taxon>Bdelloidea</taxon>
        <taxon>Philodinida</taxon>
        <taxon>Philodinidae</taxon>
        <taxon>Didymodactylos</taxon>
    </lineage>
</organism>
<dbReference type="Proteomes" id="UP000682733">
    <property type="component" value="Unassembled WGS sequence"/>
</dbReference>
<name>A0A8S2IA32_9BILA</name>
<accession>A0A8S2IA32</accession>
<dbReference type="EMBL" id="CAJNOK010005135">
    <property type="protein sequence ID" value="CAF0961417.1"/>
    <property type="molecule type" value="Genomic_DNA"/>
</dbReference>
<sequence length="179" mass="20738">MQLKFGLPTHAKKFLTITELTDTYVPSTVIWRYTRECCIFKLLNKAPRVRNINILFAFRCLIADILNQLKGTQKKSLNRKFQMYCGQAKGKDELKTLLASIREFISMNSFLSTSKNRDVAISFAKSGEESPAILFEIDIDTCQLTKPFADITNMSYFQTKEEVLFMLISIFRIKNVFYD</sequence>
<dbReference type="EMBL" id="CAJOBA010005140">
    <property type="protein sequence ID" value="CAF3734244.1"/>
    <property type="molecule type" value="Genomic_DNA"/>
</dbReference>
<dbReference type="Gene3D" id="3.90.176.10">
    <property type="entry name" value="Toxin ADP-ribosyltransferase, Chain A, domain 1"/>
    <property type="match status" value="1"/>
</dbReference>
<proteinExistence type="predicted"/>
<dbReference type="Proteomes" id="UP000677228">
    <property type="component" value="Unassembled WGS sequence"/>
</dbReference>
<dbReference type="AlphaFoldDB" id="A0A8S2IA32"/>
<dbReference type="SUPFAM" id="SSF56399">
    <property type="entry name" value="ADP-ribosylation"/>
    <property type="match status" value="1"/>
</dbReference>
<evidence type="ECO:0000313" key="3">
    <source>
        <dbReference type="Proteomes" id="UP000682733"/>
    </source>
</evidence>
<comment type="caution">
    <text evidence="2">The sequence shown here is derived from an EMBL/GenBank/DDBJ whole genome shotgun (WGS) entry which is preliminary data.</text>
</comment>
<evidence type="ECO:0000313" key="1">
    <source>
        <dbReference type="EMBL" id="CAF0961417.1"/>
    </source>
</evidence>